<comment type="caution">
    <text evidence="4">The sequence shown here is derived from an EMBL/GenBank/DDBJ whole genome shotgun (WGS) entry which is preliminary data.</text>
</comment>
<dbReference type="SUPFAM" id="SSF53067">
    <property type="entry name" value="Actin-like ATPase domain"/>
    <property type="match status" value="2"/>
</dbReference>
<sequence length="325" mass="34856">MARTLRAMRLGVLDVGSNTVHLLVVDAHPGARPLPAYSHRMALRLAEHLEADGSISRDGAERLTAFVAEACSVAEDQGVVRTMAFATSAIREAPNGEEVLASVRERTGVDLQVLSGGDEARLTFLAVRRWSGWSAGRLLVLDIGGGSLEVAAGDDEDPAVAFSVPLGAGRLTRDWLPGDPPDPDAVRALRKHVRAELGARLRDVLLLGTPDRVVGSSKTFRSLARIAGAAPYDDGPYVRRVLRRDDLAEWAAKLPGMTARKRCQLPGVSADRARQLAAGALVAHAAMDLFDVAELEISPWALREGIILRRLDTLPDDEPAASLRP</sequence>
<dbReference type="AlphaFoldDB" id="A0A4Q7NAG9"/>
<dbReference type="Pfam" id="PF02541">
    <property type="entry name" value="Ppx-GppA"/>
    <property type="match status" value="1"/>
</dbReference>
<dbReference type="PANTHER" id="PTHR30005">
    <property type="entry name" value="EXOPOLYPHOSPHATASE"/>
    <property type="match status" value="1"/>
</dbReference>
<dbReference type="FunFam" id="3.30.420.40:FF:000138">
    <property type="entry name" value="Exopolyphosphatase 1"/>
    <property type="match status" value="1"/>
</dbReference>
<dbReference type="Gene3D" id="3.30.420.150">
    <property type="entry name" value="Exopolyphosphatase. Domain 2"/>
    <property type="match status" value="1"/>
</dbReference>
<gene>
    <name evidence="4" type="ORF">EV189_3834</name>
</gene>
<dbReference type="CDD" id="cd24056">
    <property type="entry name" value="ASKHA_NBD_MtPPX1-like"/>
    <property type="match status" value="1"/>
</dbReference>
<comment type="similarity">
    <text evidence="1">Belongs to the GppA/Ppx family.</text>
</comment>
<dbReference type="InterPro" id="IPR003695">
    <property type="entry name" value="Ppx_GppA_N"/>
</dbReference>
<dbReference type="Gene3D" id="3.30.420.40">
    <property type="match status" value="1"/>
</dbReference>
<evidence type="ECO:0000313" key="4">
    <source>
        <dbReference type="EMBL" id="RZS79480.1"/>
    </source>
</evidence>
<protein>
    <submittedName>
        <fullName evidence="4">Exopolyphosphatase/guanosine-5'-triphosphate, 3'-diphosphate pyrophosphatase</fullName>
    </submittedName>
</protein>
<organism evidence="4 5">
    <name type="scientific">Motilibacter rhizosphaerae</name>
    <dbReference type="NCBI Taxonomy" id="598652"/>
    <lineage>
        <taxon>Bacteria</taxon>
        <taxon>Bacillati</taxon>
        <taxon>Actinomycetota</taxon>
        <taxon>Actinomycetes</taxon>
        <taxon>Motilibacterales</taxon>
        <taxon>Motilibacteraceae</taxon>
        <taxon>Motilibacter</taxon>
    </lineage>
</organism>
<dbReference type="InterPro" id="IPR050273">
    <property type="entry name" value="GppA/Ppx_hydrolase"/>
</dbReference>
<proteinExistence type="inferred from homology"/>
<evidence type="ECO:0000256" key="1">
    <source>
        <dbReference type="ARBA" id="ARBA00007125"/>
    </source>
</evidence>
<evidence type="ECO:0000256" key="2">
    <source>
        <dbReference type="ARBA" id="ARBA00022801"/>
    </source>
</evidence>
<reference evidence="4 5" key="1">
    <citation type="submission" date="2019-02" db="EMBL/GenBank/DDBJ databases">
        <title>Genomic Encyclopedia of Type Strains, Phase IV (KMG-IV): sequencing the most valuable type-strain genomes for metagenomic binning, comparative biology and taxonomic classification.</title>
        <authorList>
            <person name="Goeker M."/>
        </authorList>
    </citation>
    <scope>NUCLEOTIDE SEQUENCE [LARGE SCALE GENOMIC DNA]</scope>
    <source>
        <strain evidence="4 5">DSM 45622</strain>
    </source>
</reference>
<evidence type="ECO:0000313" key="5">
    <source>
        <dbReference type="Proteomes" id="UP000293638"/>
    </source>
</evidence>
<keyword evidence="5" id="KW-1185">Reference proteome</keyword>
<name>A0A4Q7NAG9_9ACTN</name>
<feature type="domain" description="Ppx/GppA phosphatase N-terminal" evidence="3">
    <location>
        <begin position="38"/>
        <end position="312"/>
    </location>
</feature>
<dbReference type="EMBL" id="SGXD01000006">
    <property type="protein sequence ID" value="RZS79480.1"/>
    <property type="molecule type" value="Genomic_DNA"/>
</dbReference>
<accession>A0A4Q7NAG9</accession>
<dbReference type="Proteomes" id="UP000293638">
    <property type="component" value="Unassembled WGS sequence"/>
</dbReference>
<keyword evidence="2" id="KW-0378">Hydrolase</keyword>
<dbReference type="InterPro" id="IPR043129">
    <property type="entry name" value="ATPase_NBD"/>
</dbReference>
<evidence type="ECO:0000259" key="3">
    <source>
        <dbReference type="Pfam" id="PF02541"/>
    </source>
</evidence>
<dbReference type="PANTHER" id="PTHR30005:SF0">
    <property type="entry name" value="RETROGRADE REGULATION PROTEIN 2"/>
    <property type="match status" value="1"/>
</dbReference>
<dbReference type="FunFam" id="3.30.420.150:FF:000006">
    <property type="entry name" value="Ppx/GppA family phosphatase"/>
    <property type="match status" value="1"/>
</dbReference>
<dbReference type="GO" id="GO:0016462">
    <property type="term" value="F:pyrophosphatase activity"/>
    <property type="evidence" value="ECO:0007669"/>
    <property type="project" value="TreeGrafter"/>
</dbReference>